<dbReference type="EMBL" id="CM000632">
    <property type="protein sequence ID" value="EEC43059.1"/>
    <property type="molecule type" value="Genomic_DNA"/>
</dbReference>
<evidence type="ECO:0000313" key="3">
    <source>
        <dbReference type="Proteomes" id="UP000000759"/>
    </source>
</evidence>
<feature type="compositionally biased region" description="Basic and acidic residues" evidence="1">
    <location>
        <begin position="162"/>
        <end position="172"/>
    </location>
</feature>
<evidence type="ECO:0000256" key="1">
    <source>
        <dbReference type="SAM" id="MobiDB-lite"/>
    </source>
</evidence>
<feature type="region of interest" description="Disordered" evidence="1">
    <location>
        <begin position="1"/>
        <end position="37"/>
    </location>
</feature>
<accession>B7GE78</accession>
<keyword evidence="3" id="KW-1185">Reference proteome</keyword>
<feature type="compositionally biased region" description="Basic and acidic residues" evidence="1">
    <location>
        <begin position="185"/>
        <end position="196"/>
    </location>
</feature>
<evidence type="ECO:0000313" key="2">
    <source>
        <dbReference type="EMBL" id="EEC43059.1"/>
    </source>
</evidence>
<dbReference type="PaxDb" id="2850-Phatr50473"/>
<feature type="compositionally biased region" description="Polar residues" evidence="1">
    <location>
        <begin position="238"/>
        <end position="255"/>
    </location>
</feature>
<dbReference type="HOGENOM" id="CLU_584589_0_0_1"/>
<dbReference type="AlphaFoldDB" id="B7GE78"/>
<reference evidence="3" key="2">
    <citation type="submission" date="2008-08" db="EMBL/GenBank/DDBJ databases">
        <authorList>
            <consortium name="Diatom Consortium"/>
            <person name="Grigoriev I."/>
            <person name="Grimwood J."/>
            <person name="Kuo A."/>
            <person name="Otillar R.P."/>
            <person name="Salamov A."/>
            <person name="Detter J.C."/>
            <person name="Lindquist E."/>
            <person name="Shapiro H."/>
            <person name="Lucas S."/>
            <person name="Glavina del Rio T."/>
            <person name="Pitluck S."/>
            <person name="Rokhsar D."/>
            <person name="Bowler C."/>
        </authorList>
    </citation>
    <scope>GENOME REANNOTATION</scope>
    <source>
        <strain evidence="3">CCAP 1055/1</strain>
    </source>
</reference>
<feature type="region of interest" description="Disordered" evidence="1">
    <location>
        <begin position="141"/>
        <end position="265"/>
    </location>
</feature>
<dbReference type="OrthoDB" id="49643at2759"/>
<feature type="compositionally biased region" description="Low complexity" evidence="1">
    <location>
        <begin position="27"/>
        <end position="37"/>
    </location>
</feature>
<dbReference type="GeneID" id="7199317"/>
<dbReference type="KEGG" id="pti:PHATRDRAFT_50473"/>
<feature type="compositionally biased region" description="Basic and acidic residues" evidence="1">
    <location>
        <begin position="313"/>
        <end position="326"/>
    </location>
</feature>
<feature type="region of interest" description="Disordered" evidence="1">
    <location>
        <begin position="313"/>
        <end position="357"/>
    </location>
</feature>
<name>B7GE78_PHATC</name>
<sequence>MANSSVGAPSSRDACSQRLPHPSSFLSTTTGRKSTKSGVAKAQEAIVLSQATSQAIVAARSILESGGSEATALSTAKAAAQSILIPFLSDTEHGASKLFLGRRKAKRQADIIASMAILSVTNGSNESEGSAVRDNEAPTFMQHRIGPSGLPGYSCSRKKHPSHCESSVRRGDNNSTLRIKPKHSYPPDRERPYCKEKARHGAGFLNSRRGHVKDAGRSHPNDLAARYPDQDPIYCSPSHKSTLAKQRNKFPSYSSETDDETRSRILGIRGSGSADYIVYGSGTIDTTDQPVHTSTLMTIWWTRIPIKEDRDQDDTFRHESVNERVESSSSANANDVLRKLVSSSSDEKGRKETSIKPRIRESIEQTVLRALSGGVVPPQWGAEAVGIVADAPSDRIFQSRAIREEDLFTGVQPSEPPSPFTATYSRSKMLSHKPRFRKWVTMRKKSKDNHENAIVAFSD</sequence>
<dbReference type="RefSeq" id="XP_002185390.1">
    <property type="nucleotide sequence ID" value="XM_002185354.1"/>
</dbReference>
<dbReference type="Proteomes" id="UP000000759">
    <property type="component" value="Chromosome 30"/>
</dbReference>
<dbReference type="InParanoid" id="B7GE78"/>
<reference evidence="2 3" key="1">
    <citation type="journal article" date="2008" name="Nature">
        <title>The Phaeodactylum genome reveals the evolutionary history of diatom genomes.</title>
        <authorList>
            <person name="Bowler C."/>
            <person name="Allen A.E."/>
            <person name="Badger J.H."/>
            <person name="Grimwood J."/>
            <person name="Jabbari K."/>
            <person name="Kuo A."/>
            <person name="Maheswari U."/>
            <person name="Martens C."/>
            <person name="Maumus F."/>
            <person name="Otillar R.P."/>
            <person name="Rayko E."/>
            <person name="Salamov A."/>
            <person name="Vandepoele K."/>
            <person name="Beszteri B."/>
            <person name="Gruber A."/>
            <person name="Heijde M."/>
            <person name="Katinka M."/>
            <person name="Mock T."/>
            <person name="Valentin K."/>
            <person name="Verret F."/>
            <person name="Berges J.A."/>
            <person name="Brownlee C."/>
            <person name="Cadoret J.P."/>
            <person name="Chiovitti A."/>
            <person name="Choi C.J."/>
            <person name="Coesel S."/>
            <person name="De Martino A."/>
            <person name="Detter J.C."/>
            <person name="Durkin C."/>
            <person name="Falciatore A."/>
            <person name="Fournet J."/>
            <person name="Haruta M."/>
            <person name="Huysman M.J."/>
            <person name="Jenkins B.D."/>
            <person name="Jiroutova K."/>
            <person name="Jorgensen R.E."/>
            <person name="Joubert Y."/>
            <person name="Kaplan A."/>
            <person name="Kroger N."/>
            <person name="Kroth P.G."/>
            <person name="La Roche J."/>
            <person name="Lindquist E."/>
            <person name="Lommer M."/>
            <person name="Martin-Jezequel V."/>
            <person name="Lopez P.J."/>
            <person name="Lucas S."/>
            <person name="Mangogna M."/>
            <person name="McGinnis K."/>
            <person name="Medlin L.K."/>
            <person name="Montsant A."/>
            <person name="Oudot-Le Secq M.P."/>
            <person name="Napoli C."/>
            <person name="Obornik M."/>
            <person name="Parker M.S."/>
            <person name="Petit J.L."/>
            <person name="Porcel B.M."/>
            <person name="Poulsen N."/>
            <person name="Robison M."/>
            <person name="Rychlewski L."/>
            <person name="Rynearson T.A."/>
            <person name="Schmutz J."/>
            <person name="Shapiro H."/>
            <person name="Siaut M."/>
            <person name="Stanley M."/>
            <person name="Sussman M.R."/>
            <person name="Taylor A.R."/>
            <person name="Vardi A."/>
            <person name="von Dassow P."/>
            <person name="Vyverman W."/>
            <person name="Willis A."/>
            <person name="Wyrwicz L.S."/>
            <person name="Rokhsar D.S."/>
            <person name="Weissenbach J."/>
            <person name="Armbrust E.V."/>
            <person name="Green B.R."/>
            <person name="Van de Peer Y."/>
            <person name="Grigoriev I.V."/>
        </authorList>
    </citation>
    <scope>NUCLEOTIDE SEQUENCE [LARGE SCALE GENOMIC DNA]</scope>
    <source>
        <strain evidence="2 3">CCAP 1055/1</strain>
    </source>
</reference>
<proteinExistence type="predicted"/>
<organism evidence="2 3">
    <name type="scientific">Phaeodactylum tricornutum (strain CCAP 1055/1)</name>
    <dbReference type="NCBI Taxonomy" id="556484"/>
    <lineage>
        <taxon>Eukaryota</taxon>
        <taxon>Sar</taxon>
        <taxon>Stramenopiles</taxon>
        <taxon>Ochrophyta</taxon>
        <taxon>Bacillariophyta</taxon>
        <taxon>Bacillariophyceae</taxon>
        <taxon>Bacillariophycidae</taxon>
        <taxon>Naviculales</taxon>
        <taxon>Phaeodactylaceae</taxon>
        <taxon>Phaeodactylum</taxon>
    </lineage>
</organism>
<protein>
    <submittedName>
        <fullName evidence="2">Uncharacterized protein</fullName>
    </submittedName>
</protein>
<gene>
    <name evidence="2" type="ORF">PHATRDRAFT_50473</name>
</gene>
<feature type="compositionally biased region" description="Basic and acidic residues" evidence="1">
    <location>
        <begin position="345"/>
        <end position="357"/>
    </location>
</feature>